<comment type="caution">
    <text evidence="2">The sequence shown here is derived from an EMBL/GenBank/DDBJ whole genome shotgun (WGS) entry which is preliminary data.</text>
</comment>
<dbReference type="Proteomes" id="UP000070107">
    <property type="component" value="Unassembled WGS sequence"/>
</dbReference>
<proteinExistence type="predicted"/>
<name>A0A135HU01_9HYPH</name>
<keyword evidence="3" id="KW-1185">Reference proteome</keyword>
<evidence type="ECO:0000256" key="1">
    <source>
        <dbReference type="SAM" id="Phobius"/>
    </source>
</evidence>
<dbReference type="OrthoDB" id="1453741at2"/>
<keyword evidence="1" id="KW-0812">Transmembrane</keyword>
<organism evidence="2 3">
    <name type="scientific">Paramesorhizobium deserti</name>
    <dbReference type="NCBI Taxonomy" id="1494590"/>
    <lineage>
        <taxon>Bacteria</taxon>
        <taxon>Pseudomonadati</taxon>
        <taxon>Pseudomonadota</taxon>
        <taxon>Alphaproteobacteria</taxon>
        <taxon>Hyphomicrobiales</taxon>
        <taxon>Phyllobacteriaceae</taxon>
        <taxon>Paramesorhizobium</taxon>
    </lineage>
</organism>
<evidence type="ECO:0000313" key="3">
    <source>
        <dbReference type="Proteomes" id="UP000070107"/>
    </source>
</evidence>
<accession>A0A135HU01</accession>
<dbReference type="AlphaFoldDB" id="A0A135HU01"/>
<keyword evidence="1" id="KW-1133">Transmembrane helix</keyword>
<gene>
    <name evidence="2" type="ORF">ATN84_11505</name>
</gene>
<dbReference type="RefSeq" id="WP_068882234.1">
    <property type="nucleotide sequence ID" value="NZ_LNTU01000023.1"/>
</dbReference>
<sequence>MAYRVTFFIALFATALALGGAMAHLLALPNKIALPRDEYFIAQQAYRGWNRLAYLLLIQLIAIVAVAIMSRHEPWVLWPAVISGLCLLGAQAVFWAYTYPANVATENWTAIPDNWETLRARWEYSHAAGAVLQILSMGSLIVAALARMRA</sequence>
<feature type="transmembrane region" description="Helical" evidence="1">
    <location>
        <begin position="76"/>
        <end position="97"/>
    </location>
</feature>
<keyword evidence="1" id="KW-0472">Membrane</keyword>
<protein>
    <recommendedName>
        <fullName evidence="4">DUF1772 domain-containing protein</fullName>
    </recommendedName>
</protein>
<dbReference type="EMBL" id="LNTU01000023">
    <property type="protein sequence ID" value="KXF76663.1"/>
    <property type="molecule type" value="Genomic_DNA"/>
</dbReference>
<feature type="transmembrane region" description="Helical" evidence="1">
    <location>
        <begin position="124"/>
        <end position="146"/>
    </location>
</feature>
<evidence type="ECO:0000313" key="2">
    <source>
        <dbReference type="EMBL" id="KXF76663.1"/>
    </source>
</evidence>
<reference evidence="2 3" key="1">
    <citation type="submission" date="2015-11" db="EMBL/GenBank/DDBJ databases">
        <title>Draft genome sequence of Paramesorhizobium deserti A-3-E, a strain highly resistant to diverse beta-lactam antibiotics.</title>
        <authorList>
            <person name="Lv R."/>
            <person name="Yang X."/>
            <person name="Fang N."/>
            <person name="Guo J."/>
            <person name="Luo X."/>
            <person name="Peng F."/>
            <person name="Yang R."/>
            <person name="Cui Y."/>
            <person name="Fang C."/>
            <person name="Song Y."/>
        </authorList>
    </citation>
    <scope>NUCLEOTIDE SEQUENCE [LARGE SCALE GENOMIC DNA]</scope>
    <source>
        <strain evidence="2 3">A-3-E</strain>
    </source>
</reference>
<dbReference type="STRING" id="1494590.ATN84_11505"/>
<evidence type="ECO:0008006" key="4">
    <source>
        <dbReference type="Google" id="ProtNLM"/>
    </source>
</evidence>
<feature type="transmembrane region" description="Helical" evidence="1">
    <location>
        <begin position="51"/>
        <end position="69"/>
    </location>
</feature>